<dbReference type="EMBL" id="JRHA01000001">
    <property type="protein sequence ID" value="PQK08465.1"/>
    <property type="molecule type" value="Genomic_DNA"/>
</dbReference>
<sequence>MSPTSPAHLVFTLFVHNGIIGALGHYGFLLAWASTFAIDLLRIFFHSTPHSDGSAQRRLSLGVCIVLFSLLFCEIFCQTLLYGLDRRFIIWAFLNFYFCHQQSYEFCQHSTAFCLLMNLGIVACSRDEIS</sequence>
<name>A0A2S7XX46_BEABA</name>
<accession>A0A2S7XX46</accession>
<keyword evidence="1" id="KW-1133">Transmembrane helix</keyword>
<evidence type="ECO:0000313" key="3">
    <source>
        <dbReference type="Proteomes" id="UP000237441"/>
    </source>
</evidence>
<protein>
    <submittedName>
        <fullName evidence="2">Uncharacterized protein</fullName>
    </submittedName>
</protein>
<evidence type="ECO:0000313" key="2">
    <source>
        <dbReference type="EMBL" id="PQK08465.1"/>
    </source>
</evidence>
<keyword evidence="1" id="KW-0472">Membrane</keyword>
<feature type="transmembrane region" description="Helical" evidence="1">
    <location>
        <begin position="61"/>
        <end position="84"/>
    </location>
</feature>
<dbReference type="Proteomes" id="UP000237441">
    <property type="component" value="Unassembled WGS sequence"/>
</dbReference>
<organism evidence="2 3">
    <name type="scientific">Beauveria bassiana</name>
    <name type="common">White muscardine disease fungus</name>
    <name type="synonym">Tritirachium shiotae</name>
    <dbReference type="NCBI Taxonomy" id="176275"/>
    <lineage>
        <taxon>Eukaryota</taxon>
        <taxon>Fungi</taxon>
        <taxon>Dikarya</taxon>
        <taxon>Ascomycota</taxon>
        <taxon>Pezizomycotina</taxon>
        <taxon>Sordariomycetes</taxon>
        <taxon>Hypocreomycetidae</taxon>
        <taxon>Hypocreales</taxon>
        <taxon>Cordycipitaceae</taxon>
        <taxon>Beauveria</taxon>
    </lineage>
</organism>
<reference evidence="2 3" key="1">
    <citation type="submission" date="2016-07" db="EMBL/GenBank/DDBJ databases">
        <title>Comparative genomics of the entomopathogenic fungus Beauveria bassiana.</title>
        <authorList>
            <person name="Valero Jimenez C.A."/>
            <person name="Zwaan B.J."/>
            <person name="Van Kan J.A."/>
            <person name="Takken W."/>
            <person name="Debets A.J."/>
            <person name="Schoustra S.E."/>
            <person name="Koenraadt C.J."/>
        </authorList>
    </citation>
    <scope>NUCLEOTIDE SEQUENCE [LARGE SCALE GENOMIC DNA]</scope>
    <source>
        <strain evidence="2 3">ARSEF 8028</strain>
    </source>
</reference>
<feature type="transmembrane region" description="Helical" evidence="1">
    <location>
        <begin position="20"/>
        <end position="41"/>
    </location>
</feature>
<proteinExistence type="predicted"/>
<dbReference type="AlphaFoldDB" id="A0A2S7XX46"/>
<keyword evidence="1" id="KW-0812">Transmembrane</keyword>
<comment type="caution">
    <text evidence="2">The sequence shown here is derived from an EMBL/GenBank/DDBJ whole genome shotgun (WGS) entry which is preliminary data.</text>
</comment>
<gene>
    <name evidence="2" type="ORF">BB8028_0001g05390</name>
</gene>
<evidence type="ECO:0000256" key="1">
    <source>
        <dbReference type="SAM" id="Phobius"/>
    </source>
</evidence>